<keyword evidence="7 9" id="KW-0057">Aromatic amino acid biosynthesis</keyword>
<dbReference type="Gene3D" id="3.20.20.70">
    <property type="entry name" value="Aldolase class I"/>
    <property type="match status" value="1"/>
</dbReference>
<accession>A0A078KBA8</accession>
<dbReference type="GO" id="GO:0004640">
    <property type="term" value="F:phosphoribosylanthranilate isomerase activity"/>
    <property type="evidence" value="ECO:0007669"/>
    <property type="project" value="UniProtKB-UniRule"/>
</dbReference>
<dbReference type="KEGG" id="eme:CEM_184"/>
<dbReference type="InterPro" id="IPR013785">
    <property type="entry name" value="Aldolase_TIM"/>
</dbReference>
<evidence type="ECO:0000256" key="8">
    <source>
        <dbReference type="ARBA" id="ARBA00023235"/>
    </source>
</evidence>
<dbReference type="CDD" id="cd00405">
    <property type="entry name" value="PRAI"/>
    <property type="match status" value="1"/>
</dbReference>
<dbReference type="InterPro" id="IPR044643">
    <property type="entry name" value="TrpF_fam"/>
</dbReference>
<comment type="similarity">
    <text evidence="9">Belongs to the TrpF family.</text>
</comment>
<name>A0A078KBA8_9GAMM</name>
<dbReference type="NCBIfam" id="NF002298">
    <property type="entry name" value="PRK01222.1-4"/>
    <property type="match status" value="1"/>
</dbReference>
<dbReference type="UniPathway" id="UPA00035">
    <property type="reaction ID" value="UER00042"/>
</dbReference>
<dbReference type="HAMAP" id="MF_00135">
    <property type="entry name" value="PRAI"/>
    <property type="match status" value="1"/>
</dbReference>
<evidence type="ECO:0000256" key="1">
    <source>
        <dbReference type="ARBA" id="ARBA00001164"/>
    </source>
</evidence>
<evidence type="ECO:0000256" key="7">
    <source>
        <dbReference type="ARBA" id="ARBA00023141"/>
    </source>
</evidence>
<comment type="catalytic activity">
    <reaction evidence="1 9">
        <text>N-(5-phospho-beta-D-ribosyl)anthranilate = 1-(2-carboxyphenylamino)-1-deoxy-D-ribulose 5-phosphate</text>
        <dbReference type="Rhea" id="RHEA:21540"/>
        <dbReference type="ChEBI" id="CHEBI:18277"/>
        <dbReference type="ChEBI" id="CHEBI:58613"/>
        <dbReference type="EC" id="5.3.1.24"/>
    </reaction>
</comment>
<dbReference type="PANTHER" id="PTHR42894:SF1">
    <property type="entry name" value="N-(5'-PHOSPHORIBOSYL)ANTHRANILATE ISOMERASE"/>
    <property type="match status" value="1"/>
</dbReference>
<reference evidence="12" key="1">
    <citation type="submission" date="2014-07" db="EMBL/GenBank/DDBJ databases">
        <authorList>
            <person name="Santos-Garcia D."/>
        </authorList>
    </citation>
    <scope>NUCLEOTIDE SEQUENCE [LARGE SCALE GENOMIC DNA]</scope>
</reference>
<keyword evidence="8 9" id="KW-0413">Isomerase</keyword>
<proteinExistence type="inferred from homology"/>
<dbReference type="SUPFAM" id="SSF51366">
    <property type="entry name" value="Ribulose-phoshate binding barrel"/>
    <property type="match status" value="1"/>
</dbReference>
<keyword evidence="6 9" id="KW-0822">Tryptophan biosynthesis</keyword>
<evidence type="ECO:0000313" key="12">
    <source>
        <dbReference type="Proteomes" id="UP000032420"/>
    </source>
</evidence>
<evidence type="ECO:0000256" key="3">
    <source>
        <dbReference type="ARBA" id="ARBA00012572"/>
    </source>
</evidence>
<feature type="domain" description="N-(5'phosphoribosyl) anthranilate isomerase (PRAI)" evidence="10">
    <location>
        <begin position="10"/>
        <end position="199"/>
    </location>
</feature>
<protein>
    <recommendedName>
        <fullName evidence="4 9">N-(5'-phosphoribosyl)anthranilate isomerase</fullName>
        <shortName evidence="9">PRAI</shortName>
        <ecNumber evidence="3 9">5.3.1.24</ecNumber>
    </recommendedName>
</protein>
<dbReference type="GO" id="GO:0000162">
    <property type="term" value="P:L-tryptophan biosynthetic process"/>
    <property type="evidence" value="ECO:0007669"/>
    <property type="project" value="UniProtKB-UniRule"/>
</dbReference>
<evidence type="ECO:0000256" key="5">
    <source>
        <dbReference type="ARBA" id="ARBA00022605"/>
    </source>
</evidence>
<evidence type="ECO:0000256" key="9">
    <source>
        <dbReference type="HAMAP-Rule" id="MF_00135"/>
    </source>
</evidence>
<keyword evidence="12" id="KW-1185">Reference proteome</keyword>
<dbReference type="AlphaFoldDB" id="A0A078KBA8"/>
<evidence type="ECO:0000256" key="6">
    <source>
        <dbReference type="ARBA" id="ARBA00022822"/>
    </source>
</evidence>
<dbReference type="PANTHER" id="PTHR42894">
    <property type="entry name" value="N-(5'-PHOSPHORIBOSYL)ANTHRANILATE ISOMERASE"/>
    <property type="match status" value="1"/>
</dbReference>
<dbReference type="EMBL" id="LM655252">
    <property type="protein sequence ID" value="CDZ16451.1"/>
    <property type="molecule type" value="Genomic_DNA"/>
</dbReference>
<evidence type="ECO:0000256" key="2">
    <source>
        <dbReference type="ARBA" id="ARBA00004664"/>
    </source>
</evidence>
<sequence>MKIKTRVRIKYCGITSQESLDAAVISGADALGFVLWKGSKRAIDINSLAVLKIPAFISRVGLFVDQNENFIYNCLPYLDILQFHGNEPPDECSKYNKPWIKALSMHSGIDIYEKEKIYAKASGLLIDTYEKDTPGGTGKTFDWSLVSKNIKLPLILAGGLNANNVKKAIRIVKPYAVDVSSGVEISLGIKDIKKMMYFYKSVNNSFNNL</sequence>
<organism evidence="11 12">
    <name type="scientific">Candidatus Johnevansia muelleri</name>
    <dbReference type="NCBI Taxonomy" id="1495769"/>
    <lineage>
        <taxon>Bacteria</taxon>
        <taxon>Pseudomonadati</taxon>
        <taxon>Pseudomonadota</taxon>
        <taxon>Gammaproteobacteria</taxon>
        <taxon>Candidatus Johnevansiales</taxon>
        <taxon>Candidatus Johnevansiaceae</taxon>
        <taxon>Candidatus Johnevansia</taxon>
    </lineage>
</organism>
<evidence type="ECO:0000256" key="4">
    <source>
        <dbReference type="ARBA" id="ARBA00022272"/>
    </source>
</evidence>
<dbReference type="Pfam" id="PF00697">
    <property type="entry name" value="PRAI"/>
    <property type="match status" value="1"/>
</dbReference>
<dbReference type="EC" id="5.3.1.24" evidence="3 9"/>
<dbReference type="InterPro" id="IPR001240">
    <property type="entry name" value="PRAI_dom"/>
</dbReference>
<dbReference type="HOGENOM" id="CLU_076364_2_0_6"/>
<dbReference type="Proteomes" id="UP000032420">
    <property type="component" value="Chromosome I"/>
</dbReference>
<comment type="pathway">
    <text evidence="2 9">Amino-acid biosynthesis; L-tryptophan biosynthesis; L-tryptophan from chorismate: step 3/5.</text>
</comment>
<evidence type="ECO:0000313" key="11">
    <source>
        <dbReference type="EMBL" id="CDZ16451.1"/>
    </source>
</evidence>
<keyword evidence="5 9" id="KW-0028">Amino-acid biosynthesis</keyword>
<dbReference type="STRING" id="1495769.CEM_184"/>
<dbReference type="PATRIC" id="fig|1495769.3.peg.174"/>
<dbReference type="InterPro" id="IPR011060">
    <property type="entry name" value="RibuloseP-bd_barrel"/>
</dbReference>
<evidence type="ECO:0000259" key="10">
    <source>
        <dbReference type="Pfam" id="PF00697"/>
    </source>
</evidence>
<gene>
    <name evidence="9 11" type="primary">trpF</name>
    <name evidence="11" type="ORF">CEM_184</name>
</gene>